<dbReference type="Proteomes" id="UP001161064">
    <property type="component" value="Unassembled WGS sequence"/>
</dbReference>
<evidence type="ECO:0000313" key="3">
    <source>
        <dbReference type="Proteomes" id="UP001161064"/>
    </source>
</evidence>
<dbReference type="PROSITE" id="PS50883">
    <property type="entry name" value="EAL"/>
    <property type="match status" value="1"/>
</dbReference>
<feature type="domain" description="EAL" evidence="1">
    <location>
        <begin position="124"/>
        <end position="364"/>
    </location>
</feature>
<dbReference type="SUPFAM" id="SSF141868">
    <property type="entry name" value="EAL domain-like"/>
    <property type="match status" value="1"/>
</dbReference>
<dbReference type="InterPro" id="IPR035919">
    <property type="entry name" value="EAL_sf"/>
</dbReference>
<proteinExistence type="predicted"/>
<dbReference type="SMART" id="SM00052">
    <property type="entry name" value="EAL"/>
    <property type="match status" value="1"/>
</dbReference>
<dbReference type="CDD" id="cd01948">
    <property type="entry name" value="EAL"/>
    <property type="match status" value="1"/>
</dbReference>
<accession>A0ABQ4PXS9</accession>
<dbReference type="InterPro" id="IPR050706">
    <property type="entry name" value="Cyclic-di-GMP_PDE-like"/>
</dbReference>
<evidence type="ECO:0000313" key="2">
    <source>
        <dbReference type="EMBL" id="GIU67832.1"/>
    </source>
</evidence>
<dbReference type="RefSeq" id="WP_284361006.1">
    <property type="nucleotide sequence ID" value="NZ_BPFZ01000014.1"/>
</dbReference>
<reference evidence="2" key="2">
    <citation type="journal article" date="2023" name="ISME Commun">
        <title>Characterization of a bloom-associated alphaproteobacterial lineage, 'Candidatus Phycosocius': insights into freshwater algal-bacterial interactions.</title>
        <authorList>
            <person name="Tanabe Y."/>
            <person name="Yamaguchi H."/>
            <person name="Yoshida M."/>
            <person name="Kai A."/>
            <person name="Okazaki Y."/>
        </authorList>
    </citation>
    <scope>NUCLEOTIDE SEQUENCE</scope>
    <source>
        <strain evidence="2">BOTRYCO-1</strain>
    </source>
</reference>
<comment type="caution">
    <text evidence="2">The sequence shown here is derived from an EMBL/GenBank/DDBJ whole genome shotgun (WGS) entry which is preliminary data.</text>
</comment>
<name>A0ABQ4PXS9_9PROT</name>
<reference evidence="2" key="1">
    <citation type="submission" date="2021-05" db="EMBL/GenBank/DDBJ databases">
        <authorList>
            <person name="Tanabe Y."/>
        </authorList>
    </citation>
    <scope>NUCLEOTIDE SEQUENCE</scope>
    <source>
        <strain evidence="2">BOTRYCO-1</strain>
    </source>
</reference>
<protein>
    <recommendedName>
        <fullName evidence="1">EAL domain-containing protein</fullName>
    </recommendedName>
</protein>
<gene>
    <name evidence="2" type="ORF">PsB1_1986</name>
</gene>
<dbReference type="Gene3D" id="3.20.20.450">
    <property type="entry name" value="EAL domain"/>
    <property type="match status" value="1"/>
</dbReference>
<dbReference type="InterPro" id="IPR001633">
    <property type="entry name" value="EAL_dom"/>
</dbReference>
<dbReference type="PANTHER" id="PTHR33121:SF79">
    <property type="entry name" value="CYCLIC DI-GMP PHOSPHODIESTERASE PDED-RELATED"/>
    <property type="match status" value="1"/>
</dbReference>
<sequence length="364" mass="39192">MKFQATNPTPSSEAKAGALCPAENALGLLQATACQIDRRGNLTWIDPIKAALFLQVKTPPVHFDSLDLAVEGAAFEAMRLGAGVTIRRPSDLEVIADAAHRIIVFRAISALARDHAPLPPKPANDTQAMMLQSALADNRMCLFRQPIISTADNSVVRWECLSRLIGLDGAIVQPSEFIPAAERAGLVGQLDIESLNLALSALSREDTINLSINVSAGTIADSSACQDYLDILSYNPTISNRLTIEITETIAIHDLDSAARFGRCVRASGARLALDDFGEGHTSFRSIRALPLDEIKIDGVYVEDIGSREDNRAFVIAIDQLARGLGMETVAERVETAQEAGVLREIGVIGQQGFFYGRPRSSGK</sequence>
<dbReference type="PANTHER" id="PTHR33121">
    <property type="entry name" value="CYCLIC DI-GMP PHOSPHODIESTERASE PDEF"/>
    <property type="match status" value="1"/>
</dbReference>
<evidence type="ECO:0000259" key="1">
    <source>
        <dbReference type="PROSITE" id="PS50883"/>
    </source>
</evidence>
<dbReference type="Pfam" id="PF00563">
    <property type="entry name" value="EAL"/>
    <property type="match status" value="1"/>
</dbReference>
<keyword evidence="3" id="KW-1185">Reference proteome</keyword>
<dbReference type="EMBL" id="BPFZ01000014">
    <property type="protein sequence ID" value="GIU67832.1"/>
    <property type="molecule type" value="Genomic_DNA"/>
</dbReference>
<organism evidence="2 3">
    <name type="scientific">Candidatus Phycosocius spiralis</name>
    <dbReference type="NCBI Taxonomy" id="2815099"/>
    <lineage>
        <taxon>Bacteria</taxon>
        <taxon>Pseudomonadati</taxon>
        <taxon>Pseudomonadota</taxon>
        <taxon>Alphaproteobacteria</taxon>
        <taxon>Caulobacterales</taxon>
        <taxon>Caulobacterales incertae sedis</taxon>
        <taxon>Candidatus Phycosocius</taxon>
    </lineage>
</organism>